<evidence type="ECO:0000256" key="5">
    <source>
        <dbReference type="HAMAP-Rule" id="MF_00651"/>
    </source>
</evidence>
<comment type="function">
    <text evidence="5">Could be a nuclease involved in processing of the 5'-end of pre-16S rRNA.</text>
</comment>
<sequence>MRTGVRLGIDVGRARVGVARSDPHGMLATPVETLARREEPVGSIRSLVMEHEAIEVIVGVPLSLSGAETASTADSRDIAEQLAAVLPVPVRLVDERLTTVSAARGLREAGRTAKNSRSVVDQAAAVILLQHALDLERSTGNPPGALVEPHEGRPTA</sequence>
<evidence type="ECO:0000256" key="4">
    <source>
        <dbReference type="ARBA" id="ARBA00022801"/>
    </source>
</evidence>
<dbReference type="Pfam" id="PF03652">
    <property type="entry name" value="RuvX"/>
    <property type="match status" value="1"/>
</dbReference>
<name>A0ABY5FWR0_9MICO</name>
<dbReference type="NCBIfam" id="TIGR00250">
    <property type="entry name" value="RNAse_H_YqgF"/>
    <property type="match status" value="1"/>
</dbReference>
<keyword evidence="4 5" id="KW-0378">Hydrolase</keyword>
<organism evidence="7 8">
    <name type="scientific">Microcella humidisoli</name>
    <dbReference type="NCBI Taxonomy" id="2963406"/>
    <lineage>
        <taxon>Bacteria</taxon>
        <taxon>Bacillati</taxon>
        <taxon>Actinomycetota</taxon>
        <taxon>Actinomycetes</taxon>
        <taxon>Micrococcales</taxon>
        <taxon>Microbacteriaceae</taxon>
        <taxon>Microcella</taxon>
    </lineage>
</organism>
<dbReference type="Gene3D" id="3.30.420.140">
    <property type="entry name" value="YqgF/RNase H-like domain"/>
    <property type="match status" value="1"/>
</dbReference>
<keyword evidence="1 5" id="KW-0963">Cytoplasm</keyword>
<keyword evidence="2 5" id="KW-0690">Ribosome biogenesis</keyword>
<keyword evidence="8" id="KW-1185">Reference proteome</keyword>
<evidence type="ECO:0000313" key="7">
    <source>
        <dbReference type="EMBL" id="UTT62372.1"/>
    </source>
</evidence>
<comment type="subcellular location">
    <subcellularLocation>
        <location evidence="5">Cytoplasm</location>
    </subcellularLocation>
</comment>
<dbReference type="EMBL" id="CP101497">
    <property type="protein sequence ID" value="UTT62372.1"/>
    <property type="molecule type" value="Genomic_DNA"/>
</dbReference>
<dbReference type="InterPro" id="IPR012337">
    <property type="entry name" value="RNaseH-like_sf"/>
</dbReference>
<dbReference type="RefSeq" id="WP_255159515.1">
    <property type="nucleotide sequence ID" value="NZ_CP101497.1"/>
</dbReference>
<dbReference type="HAMAP" id="MF_00651">
    <property type="entry name" value="Nuclease_YqgF"/>
    <property type="match status" value="1"/>
</dbReference>
<gene>
    <name evidence="7" type="primary">ruvX</name>
    <name evidence="7" type="ORF">NNL39_12030</name>
</gene>
<proteinExistence type="inferred from homology"/>
<dbReference type="CDD" id="cd16964">
    <property type="entry name" value="YqgF"/>
    <property type="match status" value="1"/>
</dbReference>
<protein>
    <recommendedName>
        <fullName evidence="5">Putative pre-16S rRNA nuclease</fullName>
        <ecNumber evidence="5">3.1.-.-</ecNumber>
    </recommendedName>
</protein>
<dbReference type="PANTHER" id="PTHR33317:SF4">
    <property type="entry name" value="POLYNUCLEOTIDYL TRANSFERASE, RIBONUCLEASE H-LIKE SUPERFAMILY PROTEIN"/>
    <property type="match status" value="1"/>
</dbReference>
<comment type="similarity">
    <text evidence="5">Belongs to the YqgF HJR family.</text>
</comment>
<dbReference type="Proteomes" id="UP001060039">
    <property type="component" value="Chromosome"/>
</dbReference>
<evidence type="ECO:0000256" key="2">
    <source>
        <dbReference type="ARBA" id="ARBA00022517"/>
    </source>
</evidence>
<dbReference type="InterPro" id="IPR037027">
    <property type="entry name" value="YqgF/RNaseH-like_dom_sf"/>
</dbReference>
<accession>A0ABY5FWR0</accession>
<evidence type="ECO:0000256" key="3">
    <source>
        <dbReference type="ARBA" id="ARBA00022722"/>
    </source>
</evidence>
<evidence type="ECO:0000313" key="8">
    <source>
        <dbReference type="Proteomes" id="UP001060039"/>
    </source>
</evidence>
<feature type="domain" description="YqgF/RNase H-like" evidence="6">
    <location>
        <begin position="4"/>
        <end position="102"/>
    </location>
</feature>
<evidence type="ECO:0000256" key="1">
    <source>
        <dbReference type="ARBA" id="ARBA00022490"/>
    </source>
</evidence>
<dbReference type="InterPro" id="IPR005227">
    <property type="entry name" value="YqgF"/>
</dbReference>
<dbReference type="SMART" id="SM00732">
    <property type="entry name" value="YqgFc"/>
    <property type="match status" value="1"/>
</dbReference>
<dbReference type="SUPFAM" id="SSF53098">
    <property type="entry name" value="Ribonuclease H-like"/>
    <property type="match status" value="1"/>
</dbReference>
<evidence type="ECO:0000259" key="6">
    <source>
        <dbReference type="SMART" id="SM00732"/>
    </source>
</evidence>
<dbReference type="EC" id="3.1.-.-" evidence="5"/>
<reference evidence="7" key="1">
    <citation type="submission" date="2022-07" db="EMBL/GenBank/DDBJ databases">
        <title>Taxonomic analysis of Microcella humidisoli nov. sp., isolated from riverside soil.</title>
        <authorList>
            <person name="Molina K.M."/>
            <person name="Kim S.B."/>
        </authorList>
    </citation>
    <scope>NUCLEOTIDE SEQUENCE</scope>
    <source>
        <strain evidence="7">MMS21-STM10</strain>
    </source>
</reference>
<keyword evidence="3 5" id="KW-0540">Nuclease</keyword>
<dbReference type="PANTHER" id="PTHR33317">
    <property type="entry name" value="POLYNUCLEOTIDYL TRANSFERASE, RIBONUCLEASE H-LIKE SUPERFAMILY PROTEIN"/>
    <property type="match status" value="1"/>
</dbReference>
<dbReference type="InterPro" id="IPR006641">
    <property type="entry name" value="YqgF/RNaseH-like_dom"/>
</dbReference>